<organism evidence="2 3">
    <name type="scientific">Streptomyces hygroscopicus</name>
    <dbReference type="NCBI Taxonomy" id="1912"/>
    <lineage>
        <taxon>Bacteria</taxon>
        <taxon>Bacillati</taxon>
        <taxon>Actinomycetota</taxon>
        <taxon>Actinomycetes</taxon>
        <taxon>Kitasatosporales</taxon>
        <taxon>Streptomycetaceae</taxon>
        <taxon>Streptomyces</taxon>
        <taxon>Streptomyces violaceusniger group</taxon>
    </lineage>
</organism>
<keyword evidence="3" id="KW-1185">Reference proteome</keyword>
<proteinExistence type="predicted"/>
<feature type="region of interest" description="Disordered" evidence="1">
    <location>
        <begin position="93"/>
        <end position="200"/>
    </location>
</feature>
<feature type="compositionally biased region" description="Basic and acidic residues" evidence="1">
    <location>
        <begin position="191"/>
        <end position="200"/>
    </location>
</feature>
<evidence type="ECO:0000313" key="3">
    <source>
        <dbReference type="Proteomes" id="UP001054854"/>
    </source>
</evidence>
<protein>
    <submittedName>
        <fullName evidence="2">Uncharacterized protein</fullName>
    </submittedName>
</protein>
<evidence type="ECO:0000256" key="1">
    <source>
        <dbReference type="SAM" id="MobiDB-lite"/>
    </source>
</evidence>
<comment type="caution">
    <text evidence="2">The sequence shown here is derived from an EMBL/GenBank/DDBJ whole genome shotgun (WGS) entry which is preliminary data.</text>
</comment>
<gene>
    <name evidence="2" type="ORF">TPA0910_87780</name>
</gene>
<accession>A0ABQ3UFH5</accession>
<feature type="compositionally biased region" description="Acidic residues" evidence="1">
    <location>
        <begin position="104"/>
        <end position="115"/>
    </location>
</feature>
<name>A0ABQ3UFH5_STRHY</name>
<dbReference type="Proteomes" id="UP001054854">
    <property type="component" value="Unassembled WGS sequence"/>
</dbReference>
<feature type="compositionally biased region" description="Basic and acidic residues" evidence="1">
    <location>
        <begin position="116"/>
        <end position="132"/>
    </location>
</feature>
<dbReference type="RefSeq" id="WP_236260158.1">
    <property type="nucleotide sequence ID" value="NZ_BNEK01000007.1"/>
</dbReference>
<dbReference type="EMBL" id="BNEK01000007">
    <property type="protein sequence ID" value="GHJ34345.1"/>
    <property type="molecule type" value="Genomic_DNA"/>
</dbReference>
<sequence length="200" mass="22120">MSRDAQTVHPGNGVPPERTRRCINTWLEANGIDPRLVLAERPIYVLAVANGTIQGGVPWMIDVIVFHQYYEHPDGTRELNFITREAIAFQRTVPLQIPFPTDPTTDDEGASDGEEQEVRTVEEDERSPQHEDGPEEDEQQAVRAAREEEIPGGRPASRSQRAGAGIAAWLTGREEGRSRGGAPEVPEPEEDRPQGKEVGP</sequence>
<evidence type="ECO:0000313" key="2">
    <source>
        <dbReference type="EMBL" id="GHJ34345.1"/>
    </source>
</evidence>
<reference evidence="2" key="1">
    <citation type="submission" date="2024-05" db="EMBL/GenBank/DDBJ databases">
        <title>Whole genome shotgun sequence of Streptomyces hygroscopicus NBRC 113678.</title>
        <authorList>
            <person name="Komaki H."/>
            <person name="Tamura T."/>
        </authorList>
    </citation>
    <scope>NUCLEOTIDE SEQUENCE</scope>
    <source>
        <strain evidence="2">N11-34</strain>
    </source>
</reference>